<evidence type="ECO:0000313" key="2">
    <source>
        <dbReference type="EMBL" id="MBA0711936.1"/>
    </source>
</evidence>
<proteinExistence type="predicted"/>
<keyword evidence="1" id="KW-0732">Signal</keyword>
<protein>
    <recommendedName>
        <fullName evidence="4">Secreted protein</fullName>
    </recommendedName>
</protein>
<dbReference type="EMBL" id="JABEZV010000005">
    <property type="protein sequence ID" value="MBA0711936.1"/>
    <property type="molecule type" value="Genomic_DNA"/>
</dbReference>
<dbReference type="Proteomes" id="UP000593574">
    <property type="component" value="Unassembled WGS sequence"/>
</dbReference>
<feature type="signal peptide" evidence="1">
    <location>
        <begin position="1"/>
        <end position="24"/>
    </location>
</feature>
<keyword evidence="3" id="KW-1185">Reference proteome</keyword>
<gene>
    <name evidence="2" type="ORF">Golax_011066</name>
</gene>
<organism evidence="2 3">
    <name type="scientific">Gossypium laxum</name>
    <dbReference type="NCBI Taxonomy" id="34288"/>
    <lineage>
        <taxon>Eukaryota</taxon>
        <taxon>Viridiplantae</taxon>
        <taxon>Streptophyta</taxon>
        <taxon>Embryophyta</taxon>
        <taxon>Tracheophyta</taxon>
        <taxon>Spermatophyta</taxon>
        <taxon>Magnoliopsida</taxon>
        <taxon>eudicotyledons</taxon>
        <taxon>Gunneridae</taxon>
        <taxon>Pentapetalae</taxon>
        <taxon>rosids</taxon>
        <taxon>malvids</taxon>
        <taxon>Malvales</taxon>
        <taxon>Malvaceae</taxon>
        <taxon>Malvoideae</taxon>
        <taxon>Gossypium</taxon>
    </lineage>
</organism>
<evidence type="ECO:0008006" key="4">
    <source>
        <dbReference type="Google" id="ProtNLM"/>
    </source>
</evidence>
<sequence>MRKLLNTRLELLLVLVWLRPLMWSSHLATPDLTLHRPLSPRCSTFPPRLTRVLSKLSLRLSLSRRVTKLVLLRLHSLPSSELGPSRTVGCLVCL</sequence>
<reference evidence="2 3" key="1">
    <citation type="journal article" date="2019" name="Genome Biol. Evol.">
        <title>Insights into the evolution of the New World diploid cottons (Gossypium, subgenus Houzingenia) based on genome sequencing.</title>
        <authorList>
            <person name="Grover C.E."/>
            <person name="Arick M.A. 2nd"/>
            <person name="Thrash A."/>
            <person name="Conover J.L."/>
            <person name="Sanders W.S."/>
            <person name="Peterson D.G."/>
            <person name="Frelichowski J.E."/>
            <person name="Scheffler J.A."/>
            <person name="Scheffler B.E."/>
            <person name="Wendel J.F."/>
        </authorList>
    </citation>
    <scope>NUCLEOTIDE SEQUENCE [LARGE SCALE GENOMIC DNA]</scope>
    <source>
        <strain evidence="2">4</strain>
        <tissue evidence="2">Leaf</tissue>
    </source>
</reference>
<name>A0A7J8ZJD5_9ROSI</name>
<dbReference type="AlphaFoldDB" id="A0A7J8ZJD5"/>
<evidence type="ECO:0000256" key="1">
    <source>
        <dbReference type="SAM" id="SignalP"/>
    </source>
</evidence>
<evidence type="ECO:0000313" key="3">
    <source>
        <dbReference type="Proteomes" id="UP000593574"/>
    </source>
</evidence>
<comment type="caution">
    <text evidence="2">The sequence shown here is derived from an EMBL/GenBank/DDBJ whole genome shotgun (WGS) entry which is preliminary data.</text>
</comment>
<feature type="chain" id="PRO_5029497276" description="Secreted protein" evidence="1">
    <location>
        <begin position="25"/>
        <end position="94"/>
    </location>
</feature>
<accession>A0A7J8ZJD5</accession>